<dbReference type="EMBL" id="CTRP01000003">
    <property type="protein sequence ID" value="CQR71035.1"/>
    <property type="molecule type" value="Genomic_DNA"/>
</dbReference>
<evidence type="ECO:0008006" key="4">
    <source>
        <dbReference type="Google" id="ProtNLM"/>
    </source>
</evidence>
<protein>
    <recommendedName>
        <fullName evidence="4">DUF4127 family protein</fullName>
    </recommendedName>
</protein>
<dbReference type="RefSeq" id="WP_021169745.1">
    <property type="nucleotide sequence ID" value="NZ_CTRP01000003.1"/>
</dbReference>
<proteinExistence type="predicted"/>
<evidence type="ECO:0000313" key="3">
    <source>
        <dbReference type="Proteomes" id="UP000049855"/>
    </source>
</evidence>
<keyword evidence="3" id="KW-1185">Reference proteome</keyword>
<organism evidence="2 3">
    <name type="scientific">Sporomusa ovata</name>
    <dbReference type="NCBI Taxonomy" id="2378"/>
    <lineage>
        <taxon>Bacteria</taxon>
        <taxon>Bacillati</taxon>
        <taxon>Bacillota</taxon>
        <taxon>Negativicutes</taxon>
        <taxon>Selenomonadales</taxon>
        <taxon>Sporomusaceae</taxon>
        <taxon>Sporomusa</taxon>
    </lineage>
</organism>
<evidence type="ECO:0000256" key="1">
    <source>
        <dbReference type="SAM" id="SignalP"/>
    </source>
</evidence>
<dbReference type="Pfam" id="PF13552">
    <property type="entry name" value="DUF4127"/>
    <property type="match status" value="1"/>
</dbReference>
<reference evidence="3" key="1">
    <citation type="submission" date="2015-03" db="EMBL/GenBank/DDBJ databases">
        <authorList>
            <person name="Nijsse Bart"/>
        </authorList>
    </citation>
    <scope>NUCLEOTIDE SEQUENCE [LARGE SCALE GENOMIC DNA]</scope>
</reference>
<feature type="chain" id="PRO_5006710586" description="DUF4127 family protein" evidence="1">
    <location>
        <begin position="25"/>
        <end position="522"/>
    </location>
</feature>
<accession>A0A0U1KUT4</accession>
<sequence>MSKYKFLLLTVVAVFWLAATPVSAQTIVYIPMDDRPVNLDYVVDTVKAVGVNIVAPPAVLLGSRNEPGDPDGLWRWLFEHTPVADRMVVSADSLLYGNLVGSRTHNIAMNVIEDRLTNFAKLKALNPAMNIYIFSTIMRTPKSGEGGEEPSYYEVYGPSIFRITTLRDQAETRGLKSDEKSELRGLLDKVPQAILTDWYARREKNFSANRRLIDYAKNDTFAYLLMGRDDCSPYSQSHMESRHLAAETVELPMSKYASFPGADEIGMLMVTRAINNATARTPIVRVMFAPGAGRDTVPSYEDVAVGQTINAHIFAAGGIPLNAKLADLTLAVNTPEDGITHEADSTFNRGQFRAAPVALAADAALEAASGNRLAVADIAFANGADNVFMSELRKRGLLFKLESYSGWNTASNTIGYAIGQGMLAGEMAPVDKNRLLAVRLLDDWAYQANVRGAVGTEVLFPLGGNWSYLDKLTPQIMVETERRLRAFAAANFPEYPLNNFKLAFPWNRMFEVKIDLYDSPKS</sequence>
<feature type="signal peptide" evidence="1">
    <location>
        <begin position="1"/>
        <end position="24"/>
    </location>
</feature>
<dbReference type="InterPro" id="IPR025394">
    <property type="entry name" value="DUF4127"/>
</dbReference>
<name>A0A0U1KUT4_9FIRM</name>
<dbReference type="AlphaFoldDB" id="A0A0U1KUT4"/>
<gene>
    <name evidence="2" type="ORF">SpAn4DRAFT_2013</name>
</gene>
<dbReference type="Proteomes" id="UP000049855">
    <property type="component" value="Unassembled WGS sequence"/>
</dbReference>
<evidence type="ECO:0000313" key="2">
    <source>
        <dbReference type="EMBL" id="CQR71035.1"/>
    </source>
</evidence>
<keyword evidence="1" id="KW-0732">Signal</keyword>